<comment type="caution">
    <text evidence="4">The sequence shown here is derived from an EMBL/GenBank/DDBJ whole genome shotgun (WGS) entry which is preliminary data.</text>
</comment>
<dbReference type="InterPro" id="IPR001765">
    <property type="entry name" value="Carbonic_anhydrase"/>
</dbReference>
<dbReference type="GO" id="GO:0004089">
    <property type="term" value="F:carbonate dehydratase activity"/>
    <property type="evidence" value="ECO:0007669"/>
    <property type="project" value="InterPro"/>
</dbReference>
<dbReference type="AlphaFoldDB" id="A0A4U3MA41"/>
<dbReference type="EMBL" id="SZQA01000024">
    <property type="protein sequence ID" value="TKK85988.1"/>
    <property type="molecule type" value="Genomic_DNA"/>
</dbReference>
<dbReference type="SMART" id="SM00947">
    <property type="entry name" value="Pro_CA"/>
    <property type="match status" value="1"/>
</dbReference>
<evidence type="ECO:0000313" key="4">
    <source>
        <dbReference type="EMBL" id="TKK85988.1"/>
    </source>
</evidence>
<comment type="similarity">
    <text evidence="1">Belongs to the beta-class carbonic anhydrase family.</text>
</comment>
<feature type="binding site" evidence="3">
    <location>
        <position position="40"/>
    </location>
    <ligand>
        <name>Zn(2+)</name>
        <dbReference type="ChEBI" id="CHEBI:29105"/>
    </ligand>
</feature>
<dbReference type="InterPro" id="IPR036874">
    <property type="entry name" value="Carbonic_anhydrase_sf"/>
</dbReference>
<keyword evidence="3" id="KW-0479">Metal-binding</keyword>
<reference evidence="4 5" key="1">
    <citation type="submission" date="2019-04" db="EMBL/GenBank/DDBJ databases">
        <title>Herbidospora sp. NEAU-GS14.nov., a novel actinomycete isolated from soil.</title>
        <authorList>
            <person name="Han L."/>
        </authorList>
    </citation>
    <scope>NUCLEOTIDE SEQUENCE [LARGE SCALE GENOMIC DNA]</scope>
    <source>
        <strain evidence="4 5">NEAU-GS14</strain>
    </source>
</reference>
<dbReference type="Proteomes" id="UP000308705">
    <property type="component" value="Unassembled WGS sequence"/>
</dbReference>
<dbReference type="OrthoDB" id="9797527at2"/>
<evidence type="ECO:0000256" key="3">
    <source>
        <dbReference type="PIRSR" id="PIRSR601765-1"/>
    </source>
</evidence>
<organism evidence="4 5">
    <name type="scientific">Herbidospora galbida</name>
    <dbReference type="NCBI Taxonomy" id="2575442"/>
    <lineage>
        <taxon>Bacteria</taxon>
        <taxon>Bacillati</taxon>
        <taxon>Actinomycetota</taxon>
        <taxon>Actinomycetes</taxon>
        <taxon>Streptosporangiales</taxon>
        <taxon>Streptosporangiaceae</taxon>
        <taxon>Herbidospora</taxon>
    </lineage>
</organism>
<evidence type="ECO:0000256" key="1">
    <source>
        <dbReference type="ARBA" id="ARBA00006217"/>
    </source>
</evidence>
<name>A0A4U3MA41_9ACTN</name>
<comment type="function">
    <text evidence="2">Catalyzes the reversible hydration of carbon dioxide to form bicarbonate.</text>
</comment>
<accession>A0A4U3MA41</accession>
<sequence>MTGNRRWVTGALQHPDRDPTRRELLAATQKPYGVVLSCIDSRVPPELVFDTGLGDLFVMRTGGQAIGPVVTGSIEYGPMTGGTPLIMVLGHQRCGAVAAAYQALKDGKPLPGNLQAIAEALRPAYEQTTRGGSADPIETMTKNQVTLTADALRGNGDLGPLVIERKLAVVAAYYSLDTGQVEVLNGAPD</sequence>
<keyword evidence="5" id="KW-1185">Reference proteome</keyword>
<dbReference type="PANTHER" id="PTHR11002:SF79">
    <property type="entry name" value="CARBONIC ANHYDRASE 2"/>
    <property type="match status" value="1"/>
</dbReference>
<comment type="cofactor">
    <cofactor evidence="3">
        <name>Zn(2+)</name>
        <dbReference type="ChEBI" id="CHEBI:29105"/>
    </cofactor>
    <text evidence="3">Binds 1 zinc ion per subunit.</text>
</comment>
<dbReference type="SUPFAM" id="SSF53056">
    <property type="entry name" value="beta-carbonic anhydrase, cab"/>
    <property type="match status" value="1"/>
</dbReference>
<feature type="binding site" evidence="3">
    <location>
        <position position="91"/>
    </location>
    <ligand>
        <name>Zn(2+)</name>
        <dbReference type="ChEBI" id="CHEBI:29105"/>
    </ligand>
</feature>
<keyword evidence="3" id="KW-0862">Zinc</keyword>
<feature type="binding site" evidence="3">
    <location>
        <position position="38"/>
    </location>
    <ligand>
        <name>Zn(2+)</name>
        <dbReference type="ChEBI" id="CHEBI:29105"/>
    </ligand>
</feature>
<feature type="binding site" evidence="3">
    <location>
        <position position="94"/>
    </location>
    <ligand>
        <name>Zn(2+)</name>
        <dbReference type="ChEBI" id="CHEBI:29105"/>
    </ligand>
</feature>
<protein>
    <submittedName>
        <fullName evidence="4">Carbonic anhydrase</fullName>
    </submittedName>
</protein>
<dbReference type="Pfam" id="PF00484">
    <property type="entry name" value="Pro_CA"/>
    <property type="match status" value="1"/>
</dbReference>
<evidence type="ECO:0000256" key="2">
    <source>
        <dbReference type="ARBA" id="ARBA00024993"/>
    </source>
</evidence>
<dbReference type="Gene3D" id="3.40.1050.10">
    <property type="entry name" value="Carbonic anhydrase"/>
    <property type="match status" value="1"/>
</dbReference>
<dbReference type="PANTHER" id="PTHR11002">
    <property type="entry name" value="CARBONIC ANHYDRASE"/>
    <property type="match status" value="1"/>
</dbReference>
<evidence type="ECO:0000313" key="5">
    <source>
        <dbReference type="Proteomes" id="UP000308705"/>
    </source>
</evidence>
<gene>
    <name evidence="4" type="ORF">FDA94_24060</name>
</gene>
<proteinExistence type="inferred from homology"/>
<dbReference type="GO" id="GO:0008270">
    <property type="term" value="F:zinc ion binding"/>
    <property type="evidence" value="ECO:0007669"/>
    <property type="project" value="InterPro"/>
</dbReference>